<keyword evidence="3" id="KW-1185">Reference proteome</keyword>
<gene>
    <name evidence="2" type="ORF">D1013_10750</name>
</gene>
<evidence type="ECO:0000313" key="3">
    <source>
        <dbReference type="Proteomes" id="UP000276309"/>
    </source>
</evidence>
<dbReference type="KEGG" id="emar:D1013_10750"/>
<dbReference type="InterPro" id="IPR002491">
    <property type="entry name" value="ABC_transptr_periplasmic_BD"/>
</dbReference>
<dbReference type="RefSeq" id="WP_121848830.1">
    <property type="nucleotide sequence ID" value="NZ_CP032050.1"/>
</dbReference>
<dbReference type="EMBL" id="CP032050">
    <property type="protein sequence ID" value="AYN67815.1"/>
    <property type="molecule type" value="Genomic_DNA"/>
</dbReference>
<feature type="domain" description="Fe/B12 periplasmic-binding" evidence="1">
    <location>
        <begin position="5"/>
        <end position="293"/>
    </location>
</feature>
<protein>
    <submittedName>
        <fullName evidence="2">ABC transporter substrate-binding protein</fullName>
    </submittedName>
</protein>
<dbReference type="PANTHER" id="PTHR42860">
    <property type="entry name" value="VITAMIN B12-BINDING PROTEIN"/>
    <property type="match status" value="1"/>
</dbReference>
<dbReference type="Pfam" id="PF01497">
    <property type="entry name" value="Peripla_BP_2"/>
    <property type="match status" value="1"/>
</dbReference>
<dbReference type="SUPFAM" id="SSF53807">
    <property type="entry name" value="Helical backbone' metal receptor"/>
    <property type="match status" value="1"/>
</dbReference>
<reference evidence="2 3" key="1">
    <citation type="submission" date="2018-08" db="EMBL/GenBank/DDBJ databases">
        <title>The reduced genetic potential of extracellular carbohydrate catabolism in Euzebyella marina RN62, a Flavobacteriia bacterium isolated from the hadal water.</title>
        <authorList>
            <person name="Xue C."/>
        </authorList>
    </citation>
    <scope>NUCLEOTIDE SEQUENCE [LARGE SCALE GENOMIC DNA]</scope>
    <source>
        <strain evidence="2 3">RN62</strain>
    </source>
</reference>
<dbReference type="Proteomes" id="UP000276309">
    <property type="component" value="Chromosome"/>
</dbReference>
<sequence>MDSLKACSFLPAVTQMMYDLGLQEHLKGVTFECPEIALREKMPVVRCVLEGKNYSSKQIDTFFTESKKEGKKLYYVEEDLLHEIAPDIVFTQEVCDVCQIDLECTMQAVSKLPVQPQVISISPQGLDDVFENALTIAKAFDREELAYDYLGKLDKRIDAVVDALRKAKVRTKKVLLLEWLNPIYNCGHWIPHQIGLAGGVDMLSHPSGDSTVTPWEKIKQYDPEVIVIAPCGFSVERTFKEMHTLLLQEGWPSLKAVRSNNVFVADFELFTQSSARTLVDGIELLAGLFHPKAISIPSRLRARYKRFYE</sequence>
<dbReference type="PROSITE" id="PS50983">
    <property type="entry name" value="FE_B12_PBP"/>
    <property type="match status" value="1"/>
</dbReference>
<dbReference type="PANTHER" id="PTHR42860:SF1">
    <property type="entry name" value="VITAMIN B12-BINDING PROTEIN"/>
    <property type="match status" value="1"/>
</dbReference>
<dbReference type="AlphaFoldDB" id="A0A3G2L6C9"/>
<dbReference type="Gene3D" id="3.40.50.1980">
    <property type="entry name" value="Nitrogenase molybdenum iron protein domain"/>
    <property type="match status" value="2"/>
</dbReference>
<organism evidence="2 3">
    <name type="scientific">Euzebyella marina</name>
    <dbReference type="NCBI Taxonomy" id="1761453"/>
    <lineage>
        <taxon>Bacteria</taxon>
        <taxon>Pseudomonadati</taxon>
        <taxon>Bacteroidota</taxon>
        <taxon>Flavobacteriia</taxon>
        <taxon>Flavobacteriales</taxon>
        <taxon>Flavobacteriaceae</taxon>
        <taxon>Euzebyella</taxon>
    </lineage>
</organism>
<evidence type="ECO:0000259" key="1">
    <source>
        <dbReference type="PROSITE" id="PS50983"/>
    </source>
</evidence>
<name>A0A3G2L6C9_9FLAO</name>
<dbReference type="OrthoDB" id="9787772at2"/>
<accession>A0A3G2L6C9</accession>
<evidence type="ECO:0000313" key="2">
    <source>
        <dbReference type="EMBL" id="AYN67815.1"/>
    </source>
</evidence>
<dbReference type="InterPro" id="IPR051030">
    <property type="entry name" value="Vitamin_B12-ABC_binding"/>
</dbReference>
<proteinExistence type="predicted"/>